<evidence type="ECO:0000259" key="6">
    <source>
        <dbReference type="Pfam" id="PF00884"/>
    </source>
</evidence>
<dbReference type="Gene3D" id="1.10.390.30">
    <property type="entry name" value="Peptidase M60, enhancin-like domain 3"/>
    <property type="match status" value="1"/>
</dbReference>
<dbReference type="InterPro" id="IPR050738">
    <property type="entry name" value="Sulfatase"/>
</dbReference>
<evidence type="ECO:0000256" key="3">
    <source>
        <dbReference type="ARBA" id="ARBA00022801"/>
    </source>
</evidence>
<evidence type="ECO:0000256" key="1">
    <source>
        <dbReference type="ARBA" id="ARBA00008779"/>
    </source>
</evidence>
<keyword evidence="2" id="KW-0479">Metal-binding</keyword>
<evidence type="ECO:0000313" key="7">
    <source>
        <dbReference type="EMBL" id="TWU38215.1"/>
    </source>
</evidence>
<dbReference type="InterPro" id="IPR042279">
    <property type="entry name" value="Pep_M60_3"/>
</dbReference>
<comment type="similarity">
    <text evidence="1">Belongs to the sulfatase family.</text>
</comment>
<accession>A0A5C6DPQ6</accession>
<dbReference type="Proteomes" id="UP000319143">
    <property type="component" value="Unassembled WGS sequence"/>
</dbReference>
<feature type="signal peptide" evidence="5">
    <location>
        <begin position="1"/>
        <end position="27"/>
    </location>
</feature>
<evidence type="ECO:0000256" key="4">
    <source>
        <dbReference type="ARBA" id="ARBA00022837"/>
    </source>
</evidence>
<dbReference type="GO" id="GO:0004065">
    <property type="term" value="F:arylsulfatase activity"/>
    <property type="evidence" value="ECO:0007669"/>
    <property type="project" value="UniProtKB-EC"/>
</dbReference>
<dbReference type="InterPro" id="IPR024607">
    <property type="entry name" value="Sulfatase_CS"/>
</dbReference>
<keyword evidence="3 7" id="KW-0378">Hydrolase</keyword>
<keyword evidence="4" id="KW-0106">Calcium</keyword>
<dbReference type="Gene3D" id="3.30.1120.10">
    <property type="match status" value="1"/>
</dbReference>
<keyword evidence="8" id="KW-1185">Reference proteome</keyword>
<evidence type="ECO:0000256" key="2">
    <source>
        <dbReference type="ARBA" id="ARBA00022723"/>
    </source>
</evidence>
<dbReference type="InterPro" id="IPR000917">
    <property type="entry name" value="Sulfatase_N"/>
</dbReference>
<dbReference type="PANTHER" id="PTHR42693">
    <property type="entry name" value="ARYLSULFATASE FAMILY MEMBER"/>
    <property type="match status" value="1"/>
</dbReference>
<dbReference type="Gene3D" id="3.40.720.10">
    <property type="entry name" value="Alkaline Phosphatase, subunit A"/>
    <property type="match status" value="1"/>
</dbReference>
<dbReference type="EC" id="3.1.6.1" evidence="7"/>
<dbReference type="AlphaFoldDB" id="A0A5C6DPQ6"/>
<dbReference type="PANTHER" id="PTHR42693:SF53">
    <property type="entry name" value="ENDO-4-O-SULFATASE"/>
    <property type="match status" value="1"/>
</dbReference>
<comment type="caution">
    <text evidence="7">The sequence shown here is derived from an EMBL/GenBank/DDBJ whole genome shotgun (WGS) entry which is preliminary data.</text>
</comment>
<evidence type="ECO:0000313" key="8">
    <source>
        <dbReference type="Proteomes" id="UP000319143"/>
    </source>
</evidence>
<feature type="domain" description="Sulfatase N-terminal" evidence="6">
    <location>
        <begin position="44"/>
        <end position="334"/>
    </location>
</feature>
<dbReference type="SUPFAM" id="SSF53649">
    <property type="entry name" value="Alkaline phosphatase-like"/>
    <property type="match status" value="1"/>
</dbReference>
<name>A0A5C6DPQ6_9BACT</name>
<organism evidence="7 8">
    <name type="scientific">Novipirellula artificiosorum</name>
    <dbReference type="NCBI Taxonomy" id="2528016"/>
    <lineage>
        <taxon>Bacteria</taxon>
        <taxon>Pseudomonadati</taxon>
        <taxon>Planctomycetota</taxon>
        <taxon>Planctomycetia</taxon>
        <taxon>Pirellulales</taxon>
        <taxon>Pirellulaceae</taxon>
        <taxon>Novipirellula</taxon>
    </lineage>
</organism>
<protein>
    <submittedName>
        <fullName evidence="7">Arylsulfatase</fullName>
        <ecNumber evidence="7">3.1.6.1</ecNumber>
    </submittedName>
</protein>
<dbReference type="InterPro" id="IPR017850">
    <property type="entry name" value="Alkaline_phosphatase_core_sf"/>
</dbReference>
<keyword evidence="5" id="KW-0732">Signal</keyword>
<dbReference type="Pfam" id="PF00884">
    <property type="entry name" value="Sulfatase"/>
    <property type="match status" value="1"/>
</dbReference>
<reference evidence="7 8" key="1">
    <citation type="submission" date="2019-02" db="EMBL/GenBank/DDBJ databases">
        <title>Deep-cultivation of Planctomycetes and their phenomic and genomic characterization uncovers novel biology.</title>
        <authorList>
            <person name="Wiegand S."/>
            <person name="Jogler M."/>
            <person name="Boedeker C."/>
            <person name="Pinto D."/>
            <person name="Vollmers J."/>
            <person name="Rivas-Marin E."/>
            <person name="Kohn T."/>
            <person name="Peeters S.H."/>
            <person name="Heuer A."/>
            <person name="Rast P."/>
            <person name="Oberbeckmann S."/>
            <person name="Bunk B."/>
            <person name="Jeske O."/>
            <person name="Meyerdierks A."/>
            <person name="Storesund J.E."/>
            <person name="Kallscheuer N."/>
            <person name="Luecker S."/>
            <person name="Lage O.M."/>
            <person name="Pohl T."/>
            <person name="Merkel B.J."/>
            <person name="Hornburger P."/>
            <person name="Mueller R.-W."/>
            <person name="Bruemmer F."/>
            <person name="Labrenz M."/>
            <person name="Spormann A.M."/>
            <person name="Op Den Camp H."/>
            <person name="Overmann J."/>
            <person name="Amann R."/>
            <person name="Jetten M.S.M."/>
            <person name="Mascher T."/>
            <person name="Medema M.H."/>
            <person name="Devos D.P."/>
            <person name="Kaster A.-K."/>
            <person name="Ovreas L."/>
            <person name="Rohde M."/>
            <person name="Galperin M.Y."/>
            <person name="Jogler C."/>
        </authorList>
    </citation>
    <scope>NUCLEOTIDE SEQUENCE [LARGE SCALE GENOMIC DNA]</scope>
    <source>
        <strain evidence="7 8">Poly41</strain>
    </source>
</reference>
<evidence type="ECO:0000256" key="5">
    <source>
        <dbReference type="SAM" id="SignalP"/>
    </source>
</evidence>
<gene>
    <name evidence="7" type="ORF">Poly41_26910</name>
</gene>
<dbReference type="EMBL" id="SJPV01000004">
    <property type="protein sequence ID" value="TWU38215.1"/>
    <property type="molecule type" value="Genomic_DNA"/>
</dbReference>
<dbReference type="PROSITE" id="PS00523">
    <property type="entry name" value="SULFATASE_1"/>
    <property type="match status" value="1"/>
</dbReference>
<feature type="chain" id="PRO_5022815303" evidence="5">
    <location>
        <begin position="28"/>
        <end position="686"/>
    </location>
</feature>
<proteinExistence type="inferred from homology"/>
<dbReference type="GO" id="GO:0046872">
    <property type="term" value="F:metal ion binding"/>
    <property type="evidence" value="ECO:0007669"/>
    <property type="project" value="UniProtKB-KW"/>
</dbReference>
<sequence precursor="true">MRREMKLKQTAVLALLASFFAHQGLVAQTLDDNNALDLPTGQKPNIILVMADDQGWGDVGYNGHPFVQTPELDAMAGDGFVLDRFYAAAPVCSPTRASVMTGRNPIRSKVSNHGRYMRPHEQTIAETLKDAGYVTGIFGKVHLGSGQPDSPCNPSGMGFDEWVVGLNFFDNDPYLSRIGKIEHRKGKGSVLAMDDALEFLNTHQDHDQPLFMVVWFPSPHDPHQEVPEGPSLYDGEDKAGYYREITLLDLQLGRLRRRLRDMEIADNTILWYCSDNGGLNESTSGGRERKGSIYEGGLRIPGIIEWPARKLNGRSAVPTWTCDIYPTLLAMAGIQSDAPHPLDGTDISNIIAGKAGKRSKPMGFWHNFQQGQATWSDRIQKAIMEKQQAGAPLPHNEDRIRKDVDEFPQFPEETTTGHAAWNEWPWKLHRINGKKYELYNLADDPMETTDRSTDPDQQVRLTRMQKELDDWMRSVVRSINGQDYQDINTTSTLQPSTADYSQLAFYPDRWRKAGVSFTNLGSGEKANRLEDTTGQAISPSDQPGMYATAMLELRRDYGGDKWVTKFCHALRRCKPARATDVESAKSQVLNWRVCASFAAGKDLTPIFADRWRMPLTDNQRQIMKRTAWSEHNVNVTKLVGDLVADTPVARPQKDSQTQSAMPLAPQIHSTDGCCWPKFMNQNATQR</sequence>